<sequence>MGAASFIGSHIADVLLQKNIQVIGVDNLEEGRRENLKKASENKNFHLIIESIGQLNIELERLDYIFITSEHEISLKKILELFKEKKPRLLLLSSVELYGKDTPAFLRWLKDAEAEIAKIASENNLNARVLRLGAVYGPRMSFKSDEPTVRLIQQSLSGDLQKEIPMEFSSRALFIDDCVELSMKCILAGSTAQKIFDGVLPSPIKVAEIKQILMDPVWYDQKGFTPSELPPWTTPNLEKTINSLHWHPKAKLVESLRETLKYFRDNEISVPVAETKKTEVEMVKEEPKGGWKEEKEEEKEKKQGKKLKFNFSKLPMLLAIAFITYALIWPIFELSWGVLTFRYQLSEAVKNLEKGQFSQSLSNIQQASLGVDQAQSIYYSLEPIRQAGFLKSQFEIGDQLSNLATYSSDSAKNTIFGIEALYKSLKSVTGESGDSPKGYFEQSKSYLTSADEDLSKAFALLNDDNFKKSLPKMLEGRVQSLKDRLSLYSGLVKKARAISSLLPEVVALDGSASKNYLVLLQNNNELRPTGGFIGSFALVTFEAGKLKKLDVNDIYAIDGQLKIHVEPPKEIKDDLGQKDYFLRDSNWDPDFPTSARQAEWFYNQETGQRVEGVVALDISAIEDLLSVTGPLDLPDYKETVTSDNLFEKAIAYAETNFFPGTQAKKSFLTSSSQALFNKLFFIPDQNWPGVVSSLGRSLDRKHMSVYLNNPTLFSYLVSQGWTNAMPRAGKESDKVYDFLAPVEANLGANKANYYIDRTVNLETVIGKDGEVNHRLRIAYTNRSPSDAFPGGRYKNRMRVYLPFGTKLNRILWGETDITKTATNLVDYGRLATSFLLELSPKEQKVLVLDYQIADKLEFKDGQAIYNLDVVKQAGTIKDPFNWTLTYPLNFKLASDAGKKIGPQEQTIQTDLQTSKSFEVVFKK</sequence>
<protein>
    <recommendedName>
        <fullName evidence="6">NAD-dependent epimerase/dehydratase domain-containing protein</fullName>
    </recommendedName>
</protein>
<name>A0A1F5JRN5_9BACT</name>
<dbReference type="EMBL" id="MFCV01000042">
    <property type="protein sequence ID" value="OGE31289.1"/>
    <property type="molecule type" value="Genomic_DNA"/>
</dbReference>
<keyword evidence="4" id="KW-0456">Lyase</keyword>
<keyword evidence="5" id="KW-0472">Membrane</keyword>
<dbReference type="GO" id="GO:0005737">
    <property type="term" value="C:cytoplasm"/>
    <property type="evidence" value="ECO:0007669"/>
    <property type="project" value="TreeGrafter"/>
</dbReference>
<dbReference type="AlphaFoldDB" id="A0A1F5JRN5"/>
<dbReference type="InterPro" id="IPR044516">
    <property type="entry name" value="UXS-like"/>
</dbReference>
<dbReference type="InterPro" id="IPR025101">
    <property type="entry name" value="DUF4012"/>
</dbReference>
<evidence type="ECO:0000256" key="1">
    <source>
        <dbReference type="ARBA" id="ARBA00001911"/>
    </source>
</evidence>
<comment type="cofactor">
    <cofactor evidence="1">
        <name>NAD(+)</name>
        <dbReference type="ChEBI" id="CHEBI:57540"/>
    </cofactor>
</comment>
<comment type="caution">
    <text evidence="7">The sequence shown here is derived from an EMBL/GenBank/DDBJ whole genome shotgun (WGS) entry which is preliminary data.</text>
</comment>
<dbReference type="STRING" id="1797768.A3C59_00840"/>
<evidence type="ECO:0000313" key="7">
    <source>
        <dbReference type="EMBL" id="OGE31289.1"/>
    </source>
</evidence>
<proteinExistence type="predicted"/>
<dbReference type="GO" id="GO:0042732">
    <property type="term" value="P:D-xylose metabolic process"/>
    <property type="evidence" value="ECO:0007669"/>
    <property type="project" value="InterPro"/>
</dbReference>
<feature type="transmembrane region" description="Helical" evidence="5">
    <location>
        <begin position="314"/>
        <end position="332"/>
    </location>
</feature>
<evidence type="ECO:0000256" key="4">
    <source>
        <dbReference type="ARBA" id="ARBA00023239"/>
    </source>
</evidence>
<evidence type="ECO:0000256" key="2">
    <source>
        <dbReference type="ARBA" id="ARBA00022793"/>
    </source>
</evidence>
<gene>
    <name evidence="7" type="ORF">A3C59_00840</name>
</gene>
<dbReference type="Pfam" id="PF13196">
    <property type="entry name" value="DUF4012"/>
    <property type="match status" value="1"/>
</dbReference>
<evidence type="ECO:0000256" key="3">
    <source>
        <dbReference type="ARBA" id="ARBA00023027"/>
    </source>
</evidence>
<dbReference type="InterPro" id="IPR001509">
    <property type="entry name" value="Epimerase_deHydtase"/>
</dbReference>
<keyword evidence="2" id="KW-0210">Decarboxylase</keyword>
<dbReference type="InterPro" id="IPR036291">
    <property type="entry name" value="NAD(P)-bd_dom_sf"/>
</dbReference>
<evidence type="ECO:0000256" key="5">
    <source>
        <dbReference type="SAM" id="Phobius"/>
    </source>
</evidence>
<evidence type="ECO:0000259" key="6">
    <source>
        <dbReference type="Pfam" id="PF01370"/>
    </source>
</evidence>
<feature type="domain" description="NAD-dependent epimerase/dehydratase" evidence="6">
    <location>
        <begin position="1"/>
        <end position="159"/>
    </location>
</feature>
<dbReference type="GO" id="GO:0070403">
    <property type="term" value="F:NAD+ binding"/>
    <property type="evidence" value="ECO:0007669"/>
    <property type="project" value="InterPro"/>
</dbReference>
<reference evidence="7 8" key="1">
    <citation type="journal article" date="2016" name="Nat. Commun.">
        <title>Thousands of microbial genomes shed light on interconnected biogeochemical processes in an aquifer system.</title>
        <authorList>
            <person name="Anantharaman K."/>
            <person name="Brown C.T."/>
            <person name="Hug L.A."/>
            <person name="Sharon I."/>
            <person name="Castelle C.J."/>
            <person name="Probst A.J."/>
            <person name="Thomas B.C."/>
            <person name="Singh A."/>
            <person name="Wilkins M.J."/>
            <person name="Karaoz U."/>
            <person name="Brodie E.L."/>
            <person name="Williams K.H."/>
            <person name="Hubbard S.S."/>
            <person name="Banfield J.F."/>
        </authorList>
    </citation>
    <scope>NUCLEOTIDE SEQUENCE [LARGE SCALE GENOMIC DNA]</scope>
</reference>
<accession>A0A1F5JRN5</accession>
<dbReference type="Proteomes" id="UP000176902">
    <property type="component" value="Unassembled WGS sequence"/>
</dbReference>
<dbReference type="SUPFAM" id="SSF51735">
    <property type="entry name" value="NAD(P)-binding Rossmann-fold domains"/>
    <property type="match status" value="1"/>
</dbReference>
<dbReference type="PANTHER" id="PTHR43078">
    <property type="entry name" value="UDP-GLUCURONIC ACID DECARBOXYLASE-RELATED"/>
    <property type="match status" value="1"/>
</dbReference>
<evidence type="ECO:0000313" key="8">
    <source>
        <dbReference type="Proteomes" id="UP000176902"/>
    </source>
</evidence>
<dbReference type="PANTHER" id="PTHR43078:SF44">
    <property type="entry name" value="CDP TYVULOSE EPIMERASE"/>
    <property type="match status" value="1"/>
</dbReference>
<keyword evidence="3" id="KW-0520">NAD</keyword>
<dbReference type="GO" id="GO:0048040">
    <property type="term" value="F:UDP-glucuronate decarboxylase activity"/>
    <property type="evidence" value="ECO:0007669"/>
    <property type="project" value="TreeGrafter"/>
</dbReference>
<keyword evidence="5" id="KW-1133">Transmembrane helix</keyword>
<dbReference type="Gene3D" id="3.40.50.720">
    <property type="entry name" value="NAD(P)-binding Rossmann-like Domain"/>
    <property type="match status" value="1"/>
</dbReference>
<dbReference type="Pfam" id="PF01370">
    <property type="entry name" value="Epimerase"/>
    <property type="match status" value="1"/>
</dbReference>
<keyword evidence="5" id="KW-0812">Transmembrane</keyword>
<organism evidence="7 8">
    <name type="scientific">Candidatus Daviesbacteria bacterium RIFCSPHIGHO2_02_FULL_36_13</name>
    <dbReference type="NCBI Taxonomy" id="1797768"/>
    <lineage>
        <taxon>Bacteria</taxon>
        <taxon>Candidatus Daviesiibacteriota</taxon>
    </lineage>
</organism>